<accession>A0AAW9K1U2</accession>
<dbReference type="PANTHER" id="PTHR33169:SF14">
    <property type="entry name" value="TRANSCRIPTIONAL REGULATOR RV3488"/>
    <property type="match status" value="1"/>
</dbReference>
<proteinExistence type="predicted"/>
<name>A0AAW9K1U2_CARML</name>
<dbReference type="Proteomes" id="UP001290462">
    <property type="component" value="Unassembled WGS sequence"/>
</dbReference>
<reference evidence="2" key="1">
    <citation type="submission" date="2023-08" db="EMBL/GenBank/DDBJ databases">
        <title>Genomic characterization of piscicolin 126 produced by Carnobacterium maltaromaticum CM22 strain isolated from salmon (Salmo salar).</title>
        <authorList>
            <person name="Gonzalez-Gragera E."/>
            <person name="Garcia-Lopez J.D."/>
            <person name="Teso-Perez C."/>
            <person name="Gimenez-Hernandez I."/>
            <person name="Peralta-Sanchez J.M."/>
            <person name="Valdivia E."/>
            <person name="Montalban-Lopez M."/>
            <person name="Martin-Platero A.M."/>
            <person name="Banos A."/>
            <person name="Martinez-Bueno M."/>
        </authorList>
    </citation>
    <scope>NUCLEOTIDE SEQUENCE</scope>
    <source>
        <strain evidence="2">CM22</strain>
    </source>
</reference>
<dbReference type="RefSeq" id="WP_135055476.1">
    <property type="nucleotide sequence ID" value="NZ_CAJGUR010000013.1"/>
</dbReference>
<dbReference type="AlphaFoldDB" id="A0AAW9K1U2"/>
<dbReference type="EMBL" id="JAVBVO010000003">
    <property type="protein sequence ID" value="MDZ5758294.1"/>
    <property type="molecule type" value="Genomic_DNA"/>
</dbReference>
<dbReference type="InterPro" id="IPR036388">
    <property type="entry name" value="WH-like_DNA-bd_sf"/>
</dbReference>
<feature type="domain" description="Transcription regulator PadR N-terminal" evidence="1">
    <location>
        <begin position="15"/>
        <end position="87"/>
    </location>
</feature>
<evidence type="ECO:0000259" key="1">
    <source>
        <dbReference type="Pfam" id="PF03551"/>
    </source>
</evidence>
<dbReference type="SUPFAM" id="SSF46785">
    <property type="entry name" value="Winged helix' DNA-binding domain"/>
    <property type="match status" value="1"/>
</dbReference>
<dbReference type="InterPro" id="IPR036390">
    <property type="entry name" value="WH_DNA-bd_sf"/>
</dbReference>
<gene>
    <name evidence="2" type="ORF">RAK27_06430</name>
</gene>
<organism evidence="2 3">
    <name type="scientific">Carnobacterium maltaromaticum</name>
    <name type="common">Carnobacterium piscicola</name>
    <dbReference type="NCBI Taxonomy" id="2751"/>
    <lineage>
        <taxon>Bacteria</taxon>
        <taxon>Bacillati</taxon>
        <taxon>Bacillota</taxon>
        <taxon>Bacilli</taxon>
        <taxon>Lactobacillales</taxon>
        <taxon>Carnobacteriaceae</taxon>
        <taxon>Carnobacterium</taxon>
    </lineage>
</organism>
<dbReference type="InterPro" id="IPR005149">
    <property type="entry name" value="Tscrpt_reg_PadR_N"/>
</dbReference>
<comment type="caution">
    <text evidence="2">The sequence shown here is derived from an EMBL/GenBank/DDBJ whole genome shotgun (WGS) entry which is preliminary data.</text>
</comment>
<evidence type="ECO:0000313" key="3">
    <source>
        <dbReference type="Proteomes" id="UP001290462"/>
    </source>
</evidence>
<dbReference type="Pfam" id="PF03551">
    <property type="entry name" value="PadR"/>
    <property type="match status" value="1"/>
</dbReference>
<evidence type="ECO:0000313" key="2">
    <source>
        <dbReference type="EMBL" id="MDZ5758294.1"/>
    </source>
</evidence>
<protein>
    <submittedName>
        <fullName evidence="2">PadR family transcriptional regulator</fullName>
    </submittedName>
</protein>
<sequence length="114" mass="12940">METSQMLKGLLEGCILSIIKDQEAYGYEMVAKLADYGLDMVSEGSIYPVLLKLQKQDYVSSRMLPSKEGPKRKYYSITKQGHTYLEEFQKQWSKVATSVNDIIEMNSKGGESNE</sequence>
<dbReference type="InterPro" id="IPR052509">
    <property type="entry name" value="Metal_resp_DNA-bind_regulator"/>
</dbReference>
<dbReference type="PANTHER" id="PTHR33169">
    <property type="entry name" value="PADR-FAMILY TRANSCRIPTIONAL REGULATOR"/>
    <property type="match status" value="1"/>
</dbReference>
<dbReference type="Gene3D" id="1.10.10.10">
    <property type="entry name" value="Winged helix-like DNA-binding domain superfamily/Winged helix DNA-binding domain"/>
    <property type="match status" value="1"/>
</dbReference>